<keyword evidence="13" id="KW-1185">Reference proteome</keyword>
<evidence type="ECO:0000256" key="7">
    <source>
        <dbReference type="ARBA" id="ARBA00023288"/>
    </source>
</evidence>
<dbReference type="VEuPathDB" id="FungiDB:F503_01970"/>
<dbReference type="PROSITE" id="PS50216">
    <property type="entry name" value="DHHC"/>
    <property type="match status" value="1"/>
</dbReference>
<dbReference type="HOGENOM" id="CLU_042181_2_1_1"/>
<dbReference type="STRING" id="1262450.S3BS55"/>
<dbReference type="OrthoDB" id="9909019at2759"/>
<reference evidence="12 13" key="1">
    <citation type="journal article" date="2013" name="BMC Genomics">
        <title>The genome and transcriptome of the pine saprophyte Ophiostoma piceae, and a comparison with the bark beetle-associated pine pathogen Grosmannia clavigera.</title>
        <authorList>
            <person name="Haridas S."/>
            <person name="Wang Y."/>
            <person name="Lim L."/>
            <person name="Massoumi Alamouti S."/>
            <person name="Jackman S."/>
            <person name="Docking R."/>
            <person name="Robertson G."/>
            <person name="Birol I."/>
            <person name="Bohlmann J."/>
            <person name="Breuil C."/>
        </authorList>
    </citation>
    <scope>NUCLEOTIDE SEQUENCE [LARGE SCALE GENOMIC DNA]</scope>
    <source>
        <strain evidence="12 13">UAMH 11346</strain>
    </source>
</reference>
<dbReference type="InterPro" id="IPR039859">
    <property type="entry name" value="PFA4/ZDH16/20/ERF2-like"/>
</dbReference>
<dbReference type="PANTHER" id="PTHR22883">
    <property type="entry name" value="ZINC FINGER DHHC DOMAIN CONTAINING PROTEIN"/>
    <property type="match status" value="1"/>
</dbReference>
<dbReference type="EMBL" id="KE148169">
    <property type="protein sequence ID" value="EPE03232.1"/>
    <property type="molecule type" value="Genomic_DNA"/>
</dbReference>
<keyword evidence="4 10" id="KW-1133">Transmembrane helix</keyword>
<evidence type="ECO:0000256" key="10">
    <source>
        <dbReference type="RuleBase" id="RU079119"/>
    </source>
</evidence>
<evidence type="ECO:0000256" key="6">
    <source>
        <dbReference type="ARBA" id="ARBA00023139"/>
    </source>
</evidence>
<dbReference type="EC" id="2.3.1.225" evidence="10"/>
<feature type="domain" description="Palmitoyltransferase DHHC" evidence="11">
    <location>
        <begin position="158"/>
        <end position="304"/>
    </location>
</feature>
<dbReference type="OMA" id="HIYLIWA"/>
<protein>
    <recommendedName>
        <fullName evidence="10">Palmitoyltransferase</fullName>
        <ecNumber evidence="10">2.3.1.225</ecNumber>
    </recommendedName>
</protein>
<keyword evidence="7" id="KW-0449">Lipoprotein</keyword>
<feature type="transmembrane region" description="Helical" evidence="10">
    <location>
        <begin position="7"/>
        <end position="28"/>
    </location>
</feature>
<feature type="transmembrane region" description="Helical" evidence="10">
    <location>
        <begin position="109"/>
        <end position="127"/>
    </location>
</feature>
<dbReference type="GO" id="GO:0005794">
    <property type="term" value="C:Golgi apparatus"/>
    <property type="evidence" value="ECO:0007669"/>
    <property type="project" value="TreeGrafter"/>
</dbReference>
<keyword evidence="2 10" id="KW-0808">Transferase</keyword>
<evidence type="ECO:0000256" key="3">
    <source>
        <dbReference type="ARBA" id="ARBA00022692"/>
    </source>
</evidence>
<dbReference type="PANTHER" id="PTHR22883:SF288">
    <property type="entry name" value="PALMITOYLTRANSFERASE SWF1"/>
    <property type="match status" value="1"/>
</dbReference>
<keyword evidence="8 10" id="KW-0012">Acyltransferase</keyword>
<evidence type="ECO:0000256" key="8">
    <source>
        <dbReference type="ARBA" id="ARBA00023315"/>
    </source>
</evidence>
<dbReference type="InterPro" id="IPR001594">
    <property type="entry name" value="Palmitoyltrfase_DHHC"/>
</dbReference>
<evidence type="ECO:0000256" key="1">
    <source>
        <dbReference type="ARBA" id="ARBA00004141"/>
    </source>
</evidence>
<keyword evidence="5 10" id="KW-0472">Membrane</keyword>
<name>S3BS55_OPHP1</name>
<evidence type="ECO:0000313" key="12">
    <source>
        <dbReference type="EMBL" id="EPE03232.1"/>
    </source>
</evidence>
<dbReference type="Pfam" id="PF01529">
    <property type="entry name" value="DHHC"/>
    <property type="match status" value="1"/>
</dbReference>
<feature type="transmembrane region" description="Helical" evidence="10">
    <location>
        <begin position="273"/>
        <end position="293"/>
    </location>
</feature>
<dbReference type="Proteomes" id="UP000016923">
    <property type="component" value="Unassembled WGS sequence"/>
</dbReference>
<comment type="catalytic activity">
    <reaction evidence="9 10">
        <text>L-cysteinyl-[protein] + hexadecanoyl-CoA = S-hexadecanoyl-L-cysteinyl-[protein] + CoA</text>
        <dbReference type="Rhea" id="RHEA:36683"/>
        <dbReference type="Rhea" id="RHEA-COMP:10131"/>
        <dbReference type="Rhea" id="RHEA-COMP:11032"/>
        <dbReference type="ChEBI" id="CHEBI:29950"/>
        <dbReference type="ChEBI" id="CHEBI:57287"/>
        <dbReference type="ChEBI" id="CHEBI:57379"/>
        <dbReference type="ChEBI" id="CHEBI:74151"/>
        <dbReference type="EC" id="2.3.1.225"/>
    </reaction>
</comment>
<accession>S3BS55</accession>
<feature type="transmembrane region" description="Helical" evidence="10">
    <location>
        <begin position="80"/>
        <end position="103"/>
    </location>
</feature>
<dbReference type="GO" id="GO:0016020">
    <property type="term" value="C:membrane"/>
    <property type="evidence" value="ECO:0007669"/>
    <property type="project" value="UniProtKB-SubCell"/>
</dbReference>
<comment type="similarity">
    <text evidence="10">Belongs to the DHHC palmitoyltransferase family.</text>
</comment>
<feature type="transmembrane region" description="Helical" evidence="10">
    <location>
        <begin position="34"/>
        <end position="52"/>
    </location>
</feature>
<evidence type="ECO:0000313" key="13">
    <source>
        <dbReference type="Proteomes" id="UP000016923"/>
    </source>
</evidence>
<dbReference type="AlphaFoldDB" id="S3BS55"/>
<gene>
    <name evidence="12" type="ORF">F503_01970</name>
</gene>
<dbReference type="GO" id="GO:0006612">
    <property type="term" value="P:protein targeting to membrane"/>
    <property type="evidence" value="ECO:0007669"/>
    <property type="project" value="TreeGrafter"/>
</dbReference>
<evidence type="ECO:0000256" key="9">
    <source>
        <dbReference type="ARBA" id="ARBA00048048"/>
    </source>
</evidence>
<dbReference type="eggNOG" id="KOG1312">
    <property type="taxonomic scope" value="Eukaryota"/>
</dbReference>
<feature type="transmembrane region" description="Helical" evidence="10">
    <location>
        <begin position="200"/>
        <end position="224"/>
    </location>
</feature>
<comment type="subcellular location">
    <subcellularLocation>
        <location evidence="1">Membrane</location>
        <topology evidence="1">Multi-pass membrane protein</topology>
    </subcellularLocation>
</comment>
<evidence type="ECO:0000256" key="4">
    <source>
        <dbReference type="ARBA" id="ARBA00022989"/>
    </source>
</evidence>
<sequence>MGIVQTIAAVVLAISLMTFVIFFGRLPVFRRTPIAWLYNFFVVHVPNAILAIDRRTTGGRFTASLVRFGHFMMNDKHPTVLVFFLLLLAGSEYMAVPTAWGLLSGLQRFTVAVFCTLPYVFLYLAAYSDPGTVSMSSLKHHMMLYPYDYALFQPGVRCHTCNLLKPPRSKHCPICKRCVGRLDHHCIFINNCVGVGNHHWFLLLILSTAVLASYGGWLASSLVGQQVQERFPNWSLLPWRARDSGQPMSWSTWLILLSWGLKNHVQLGSIGLLGLLISPLIWGLLVYSMWNVWTGQTTNESLKWSDWKCDMEDGYVYKRRMSHERRLSMVAAPGVPASGTRWPVEAEHVLYCAHDGTPPAQNDKTLAGVGEWEKVYSLHDVENIYDLGFWNNLKDIFVPNYQFNTLGLPPVERRGRPRKRTARK</sequence>
<evidence type="ECO:0000259" key="11">
    <source>
        <dbReference type="Pfam" id="PF01529"/>
    </source>
</evidence>
<keyword evidence="6" id="KW-0564">Palmitate</keyword>
<keyword evidence="3 10" id="KW-0812">Transmembrane</keyword>
<organism evidence="12 13">
    <name type="scientific">Ophiostoma piceae (strain UAMH 11346)</name>
    <name type="common">Sap stain fungus</name>
    <dbReference type="NCBI Taxonomy" id="1262450"/>
    <lineage>
        <taxon>Eukaryota</taxon>
        <taxon>Fungi</taxon>
        <taxon>Dikarya</taxon>
        <taxon>Ascomycota</taxon>
        <taxon>Pezizomycotina</taxon>
        <taxon>Sordariomycetes</taxon>
        <taxon>Sordariomycetidae</taxon>
        <taxon>Ophiostomatales</taxon>
        <taxon>Ophiostomataceae</taxon>
        <taxon>Ophiostoma</taxon>
    </lineage>
</organism>
<evidence type="ECO:0000256" key="5">
    <source>
        <dbReference type="ARBA" id="ARBA00023136"/>
    </source>
</evidence>
<dbReference type="GO" id="GO:0019706">
    <property type="term" value="F:protein-cysteine S-palmitoyltransferase activity"/>
    <property type="evidence" value="ECO:0007669"/>
    <property type="project" value="UniProtKB-EC"/>
</dbReference>
<evidence type="ECO:0000256" key="2">
    <source>
        <dbReference type="ARBA" id="ARBA00022679"/>
    </source>
</evidence>
<comment type="domain">
    <text evidence="10">The DHHC domain is required for palmitoyltransferase activity.</text>
</comment>
<proteinExistence type="inferred from homology"/>
<dbReference type="GO" id="GO:0005783">
    <property type="term" value="C:endoplasmic reticulum"/>
    <property type="evidence" value="ECO:0007669"/>
    <property type="project" value="TreeGrafter"/>
</dbReference>